<evidence type="ECO:0000313" key="3">
    <source>
        <dbReference type="Proteomes" id="UP001580407"/>
    </source>
</evidence>
<name>A0ABV5B9S2_9BACL</name>
<gene>
    <name evidence="2" type="ORF">ACE3NQ_16060</name>
</gene>
<dbReference type="Pfam" id="PF01636">
    <property type="entry name" value="APH"/>
    <property type="match status" value="1"/>
</dbReference>
<dbReference type="InterPro" id="IPR002575">
    <property type="entry name" value="Aminoglycoside_PTrfase"/>
</dbReference>
<organism evidence="2 3">
    <name type="scientific">Paenibacillus terreus</name>
    <dbReference type="NCBI Taxonomy" id="1387834"/>
    <lineage>
        <taxon>Bacteria</taxon>
        <taxon>Bacillati</taxon>
        <taxon>Bacillota</taxon>
        <taxon>Bacilli</taxon>
        <taxon>Bacillales</taxon>
        <taxon>Paenibacillaceae</taxon>
        <taxon>Paenibacillus</taxon>
    </lineage>
</organism>
<protein>
    <submittedName>
        <fullName evidence="2">Phosphotransferase</fullName>
    </submittedName>
</protein>
<accession>A0ABV5B9S2</accession>
<dbReference type="RefSeq" id="WP_375526242.1">
    <property type="nucleotide sequence ID" value="NZ_JBHILM010000017.1"/>
</dbReference>
<dbReference type="Proteomes" id="UP001580407">
    <property type="component" value="Unassembled WGS sequence"/>
</dbReference>
<proteinExistence type="predicted"/>
<sequence length="379" mass="44121">MRIQNKTSLPIGEKTDQLYVCLLKIFGDTRFELDEFTCEPLGNEALNFTTEGIYHLFGAVKSDNQYLPWSIVLKVIKPDSEEKNNPQHHNYWRREALLFESNLLDDLPGLIRAPIRYLVEEQQDGMVWLWMEHVKGHFAHTKEQFEFIAHQLGMFNAEYLTARAMPNEAWICRGWLKSWTTSSQMYAPRTESFLSRLQDEEVKSAWEWLQVLTVDLDYKLSSLERLPRVLAHQDLSHKNMLIEMTSDYEQLVLMDWQFLSVSGIGEDLGKMFGVNVSLDVIPVDQYEAYRDSLFSFYIKGMRELGWQGNVELARYGYCLSAALRSVWEVPQLCSLSVQLDGDPLNLALQQRVQHLKKIINMQKAMAHEAESLKEKSYSF</sequence>
<comment type="caution">
    <text evidence="2">The sequence shown here is derived from an EMBL/GenBank/DDBJ whole genome shotgun (WGS) entry which is preliminary data.</text>
</comment>
<reference evidence="2 3" key="1">
    <citation type="submission" date="2024-09" db="EMBL/GenBank/DDBJ databases">
        <authorList>
            <person name="Ruan L."/>
        </authorList>
    </citation>
    <scope>NUCLEOTIDE SEQUENCE [LARGE SCALE GENOMIC DNA]</scope>
    <source>
        <strain evidence="2 3">D33</strain>
    </source>
</reference>
<feature type="domain" description="Aminoglycoside phosphotransferase" evidence="1">
    <location>
        <begin position="92"/>
        <end position="278"/>
    </location>
</feature>
<dbReference type="EMBL" id="JBHILM010000017">
    <property type="protein sequence ID" value="MFB5682441.1"/>
    <property type="molecule type" value="Genomic_DNA"/>
</dbReference>
<evidence type="ECO:0000313" key="2">
    <source>
        <dbReference type="EMBL" id="MFB5682441.1"/>
    </source>
</evidence>
<dbReference type="InterPro" id="IPR011009">
    <property type="entry name" value="Kinase-like_dom_sf"/>
</dbReference>
<dbReference type="SUPFAM" id="SSF56112">
    <property type="entry name" value="Protein kinase-like (PK-like)"/>
    <property type="match status" value="1"/>
</dbReference>
<dbReference type="Gene3D" id="3.90.1200.10">
    <property type="match status" value="1"/>
</dbReference>
<keyword evidence="3" id="KW-1185">Reference proteome</keyword>
<evidence type="ECO:0000259" key="1">
    <source>
        <dbReference type="Pfam" id="PF01636"/>
    </source>
</evidence>